<proteinExistence type="predicted"/>
<dbReference type="EMBL" id="JACWMX010000005">
    <property type="protein sequence ID" value="MBD1394206.1"/>
    <property type="molecule type" value="Genomic_DNA"/>
</dbReference>
<evidence type="ECO:0000313" key="2">
    <source>
        <dbReference type="Proteomes" id="UP000619078"/>
    </source>
</evidence>
<dbReference type="AlphaFoldDB" id="A0A926NN34"/>
<sequence>MSDFKDIIYNCRQATYLIEKRELIKLTFKEQIELRMHLVGCDMCKLYVKQSRKINEMVKQLLKSDMRHTIRLDDDFKNALQTQIDDQLNKN</sequence>
<keyword evidence="2" id="KW-1185">Reference proteome</keyword>
<reference evidence="1" key="1">
    <citation type="submission" date="2020-09" db="EMBL/GenBank/DDBJ databases">
        <title>Novel species of Mucilaginibacter isolated from a glacier on the Tibetan Plateau.</title>
        <authorList>
            <person name="Liu Q."/>
            <person name="Xin Y.-H."/>
        </authorList>
    </citation>
    <scope>NUCLEOTIDE SEQUENCE</scope>
    <source>
        <strain evidence="1">ZB1P21</strain>
    </source>
</reference>
<gene>
    <name evidence="1" type="ORF">IDJ76_13940</name>
</gene>
<evidence type="ECO:0000313" key="1">
    <source>
        <dbReference type="EMBL" id="MBD1394206.1"/>
    </source>
</evidence>
<dbReference type="RefSeq" id="WP_191163946.1">
    <property type="nucleotide sequence ID" value="NZ_JACWMX010000005.1"/>
</dbReference>
<organism evidence="1 2">
    <name type="scientific">Mucilaginibacter glaciei</name>
    <dbReference type="NCBI Taxonomy" id="2772109"/>
    <lineage>
        <taxon>Bacteria</taxon>
        <taxon>Pseudomonadati</taxon>
        <taxon>Bacteroidota</taxon>
        <taxon>Sphingobacteriia</taxon>
        <taxon>Sphingobacteriales</taxon>
        <taxon>Sphingobacteriaceae</taxon>
        <taxon>Mucilaginibacter</taxon>
    </lineage>
</organism>
<accession>A0A926NN34</accession>
<name>A0A926NN34_9SPHI</name>
<protein>
    <recommendedName>
        <fullName evidence="3">Zf-HC2 domain-containing protein</fullName>
    </recommendedName>
</protein>
<comment type="caution">
    <text evidence="1">The sequence shown here is derived from an EMBL/GenBank/DDBJ whole genome shotgun (WGS) entry which is preliminary data.</text>
</comment>
<evidence type="ECO:0008006" key="3">
    <source>
        <dbReference type="Google" id="ProtNLM"/>
    </source>
</evidence>
<dbReference type="Proteomes" id="UP000619078">
    <property type="component" value="Unassembled WGS sequence"/>
</dbReference>